<dbReference type="OrthoDB" id="2639200at2759"/>
<name>A0A0C9XMB1_9AGAM</name>
<reference evidence="1 2" key="1">
    <citation type="submission" date="2014-04" db="EMBL/GenBank/DDBJ databases">
        <authorList>
            <consortium name="DOE Joint Genome Institute"/>
            <person name="Kuo A."/>
            <person name="Kohler A."/>
            <person name="Costa M.D."/>
            <person name="Nagy L.G."/>
            <person name="Floudas D."/>
            <person name="Copeland A."/>
            <person name="Barry K.W."/>
            <person name="Cichocki N."/>
            <person name="Veneault-Fourrey C."/>
            <person name="LaButti K."/>
            <person name="Lindquist E.A."/>
            <person name="Lipzen A."/>
            <person name="Lundell T."/>
            <person name="Morin E."/>
            <person name="Murat C."/>
            <person name="Sun H."/>
            <person name="Tunlid A."/>
            <person name="Henrissat B."/>
            <person name="Grigoriev I.V."/>
            <person name="Hibbett D.S."/>
            <person name="Martin F."/>
            <person name="Nordberg H.P."/>
            <person name="Cantor M.N."/>
            <person name="Hua S.X."/>
        </authorList>
    </citation>
    <scope>NUCLEOTIDE SEQUENCE [LARGE SCALE GENOMIC DNA]</scope>
    <source>
        <strain evidence="1 2">441</strain>
    </source>
</reference>
<keyword evidence="2" id="KW-1185">Reference proteome</keyword>
<dbReference type="HOGENOM" id="CLU_009123_6_0_1"/>
<dbReference type="STRING" id="765257.A0A0C9XMB1"/>
<gene>
    <name evidence="1" type="ORF">PISMIDRAFT_645509</name>
</gene>
<organism evidence="1 2">
    <name type="scientific">Pisolithus microcarpus 441</name>
    <dbReference type="NCBI Taxonomy" id="765257"/>
    <lineage>
        <taxon>Eukaryota</taxon>
        <taxon>Fungi</taxon>
        <taxon>Dikarya</taxon>
        <taxon>Basidiomycota</taxon>
        <taxon>Agaricomycotina</taxon>
        <taxon>Agaricomycetes</taxon>
        <taxon>Agaricomycetidae</taxon>
        <taxon>Boletales</taxon>
        <taxon>Sclerodermatineae</taxon>
        <taxon>Pisolithaceae</taxon>
        <taxon>Pisolithus</taxon>
    </lineage>
</organism>
<dbReference type="AlphaFoldDB" id="A0A0C9XMB1"/>
<protein>
    <submittedName>
        <fullName evidence="1">Uncharacterized protein</fullName>
    </submittedName>
</protein>
<evidence type="ECO:0000313" key="2">
    <source>
        <dbReference type="Proteomes" id="UP000054018"/>
    </source>
</evidence>
<evidence type="ECO:0000313" key="1">
    <source>
        <dbReference type="EMBL" id="KIK13480.1"/>
    </source>
</evidence>
<dbReference type="Proteomes" id="UP000054018">
    <property type="component" value="Unassembled WGS sequence"/>
</dbReference>
<sequence>DLLMMCFPHITHICITHVLDNFTDADLADSGQAWAHTFPGEEEQEEYLEAVRSDPISRGHDIVRAIHASGLCQDEFLDTFKTGNLKNWFRSHAGEAMQVPELELLWDVKTCWDSSCIMINHLHTLQPALNYFLALPNQKELEGYALSPLQWLVLEDFKHILQVSPAVISQSNVANRRAQQVPLRVQQRMSSESLPCLGSAVPCFELLMSAWETLGETDACLRPWTDVGLKWAVEYYQQMDNTRAYVILMCKPFIPS</sequence>
<accession>A0A0C9XMB1</accession>
<reference evidence="2" key="2">
    <citation type="submission" date="2015-01" db="EMBL/GenBank/DDBJ databases">
        <title>Evolutionary Origins and Diversification of the Mycorrhizal Mutualists.</title>
        <authorList>
            <consortium name="DOE Joint Genome Institute"/>
            <consortium name="Mycorrhizal Genomics Consortium"/>
            <person name="Kohler A."/>
            <person name="Kuo A."/>
            <person name="Nagy L.G."/>
            <person name="Floudas D."/>
            <person name="Copeland A."/>
            <person name="Barry K.W."/>
            <person name="Cichocki N."/>
            <person name="Veneault-Fourrey C."/>
            <person name="LaButti K."/>
            <person name="Lindquist E.A."/>
            <person name="Lipzen A."/>
            <person name="Lundell T."/>
            <person name="Morin E."/>
            <person name="Murat C."/>
            <person name="Riley R."/>
            <person name="Ohm R."/>
            <person name="Sun H."/>
            <person name="Tunlid A."/>
            <person name="Henrissat B."/>
            <person name="Grigoriev I.V."/>
            <person name="Hibbett D.S."/>
            <person name="Martin F."/>
        </authorList>
    </citation>
    <scope>NUCLEOTIDE SEQUENCE [LARGE SCALE GENOMIC DNA]</scope>
    <source>
        <strain evidence="2">441</strain>
    </source>
</reference>
<dbReference type="SUPFAM" id="SSF53098">
    <property type="entry name" value="Ribonuclease H-like"/>
    <property type="match status" value="1"/>
</dbReference>
<dbReference type="InterPro" id="IPR012337">
    <property type="entry name" value="RNaseH-like_sf"/>
</dbReference>
<feature type="non-terminal residue" evidence="1">
    <location>
        <position position="1"/>
    </location>
</feature>
<proteinExistence type="predicted"/>
<dbReference type="EMBL" id="KN833992">
    <property type="protein sequence ID" value="KIK13480.1"/>
    <property type="molecule type" value="Genomic_DNA"/>
</dbReference>